<organism evidence="1 2">
    <name type="scientific">Didymella rabiei</name>
    <name type="common">Chickpea ascochyta blight fungus</name>
    <name type="synonym">Mycosphaerella rabiei</name>
    <dbReference type="NCBI Taxonomy" id="5454"/>
    <lineage>
        <taxon>Eukaryota</taxon>
        <taxon>Fungi</taxon>
        <taxon>Dikarya</taxon>
        <taxon>Ascomycota</taxon>
        <taxon>Pezizomycotina</taxon>
        <taxon>Dothideomycetes</taxon>
        <taxon>Pleosporomycetidae</taxon>
        <taxon>Pleosporales</taxon>
        <taxon>Pleosporineae</taxon>
        <taxon>Didymellaceae</taxon>
        <taxon>Ascochyta</taxon>
    </lineage>
</organism>
<accession>A0A163IWY4</accession>
<name>A0A163IWY4_DIDRA</name>
<protein>
    <submittedName>
        <fullName evidence="1">Uncharacterized protein</fullName>
    </submittedName>
</protein>
<dbReference type="EMBL" id="JYNV01000117">
    <property type="protein sequence ID" value="KZM25998.1"/>
    <property type="molecule type" value="Genomic_DNA"/>
</dbReference>
<reference evidence="1 2" key="1">
    <citation type="journal article" date="2016" name="Sci. Rep.">
        <title>Draft genome sequencing and secretome analysis of fungal phytopathogen Ascochyta rabiei provides insight into the necrotrophic effector repertoire.</title>
        <authorList>
            <person name="Verma S."/>
            <person name="Gazara R.K."/>
            <person name="Nizam S."/>
            <person name="Parween S."/>
            <person name="Chattopadhyay D."/>
            <person name="Verma P.K."/>
        </authorList>
    </citation>
    <scope>NUCLEOTIDE SEQUENCE [LARGE SCALE GENOMIC DNA]</scope>
    <source>
        <strain evidence="1 2">ArDII</strain>
    </source>
</reference>
<evidence type="ECO:0000313" key="1">
    <source>
        <dbReference type="EMBL" id="KZM25998.1"/>
    </source>
</evidence>
<gene>
    <name evidence="1" type="ORF">ST47_g2848</name>
</gene>
<evidence type="ECO:0000313" key="2">
    <source>
        <dbReference type="Proteomes" id="UP000076837"/>
    </source>
</evidence>
<dbReference type="AlphaFoldDB" id="A0A163IWY4"/>
<sequence length="434" mass="48163">MLVSISEGLCLEGLLGAILFSALADMSAAGERGRPGQWNTIVRSRLEHLYQHVLKGNKGYFNRLQSILRGDQKLWLLSISHNNAQWSSNLFSTVTNQPASPTAFEAAVVNKLQTFILFRASSETATAIRITMAQDFAGQVHYNRLPNKWLLDATDESITISESFRSITDIPTVHLHAEQPFQDCSDYELRIFAGPHFESISATSDATKVKTNKIIVKAASDDKAGSSDRDCDCKFHDLPWEDQGYQKAFAETCVAIATTTNKSRQQKRKLFDDFNPHVPLQVLGVSGDNGFVDYIAFVSLGLKSIRTHARSTKEIRITFVSAPTISNSTSFGITTKYLLCKHLHGVQSCLYPSSAPGSFRIDQLGAYKDCLVVVHGLYSTTERHFCTLSFIRADWLLYHHHVLRTTGLQQDDDAELNIYTPSGTVPAGTDYAAD</sequence>
<keyword evidence="2" id="KW-1185">Reference proteome</keyword>
<proteinExistence type="predicted"/>
<dbReference type="Proteomes" id="UP000076837">
    <property type="component" value="Unassembled WGS sequence"/>
</dbReference>
<comment type="caution">
    <text evidence="1">The sequence shown here is derived from an EMBL/GenBank/DDBJ whole genome shotgun (WGS) entry which is preliminary data.</text>
</comment>